<protein>
    <submittedName>
        <fullName evidence="1">Uncharacterized protein</fullName>
    </submittedName>
</protein>
<name>A0A4C1X0L7_EUMVA</name>
<comment type="caution">
    <text evidence="1">The sequence shown here is derived from an EMBL/GenBank/DDBJ whole genome shotgun (WGS) entry which is preliminary data.</text>
</comment>
<sequence length="156" mass="17265">MSPTIVLACGNAYTASRHRRTASYFLVIIKKSSISLVSISGLAGIKFGLGDQDLCSALNFLRRQRNIRCVGAPSCSLRRPRRPRRPSRRRVGVSGKWKRGHLHSGTRVERTGKLLSHQWLDQYAISASRAGRRGPCARTARGRAARPSYATCDVFA</sequence>
<dbReference type="EMBL" id="BGZK01000679">
    <property type="protein sequence ID" value="GBP55845.1"/>
    <property type="molecule type" value="Genomic_DNA"/>
</dbReference>
<accession>A0A4C1X0L7</accession>
<evidence type="ECO:0000313" key="2">
    <source>
        <dbReference type="Proteomes" id="UP000299102"/>
    </source>
</evidence>
<proteinExistence type="predicted"/>
<gene>
    <name evidence="1" type="ORF">EVAR_38442_1</name>
</gene>
<dbReference type="AlphaFoldDB" id="A0A4C1X0L7"/>
<organism evidence="1 2">
    <name type="scientific">Eumeta variegata</name>
    <name type="common">Bagworm moth</name>
    <name type="synonym">Eumeta japonica</name>
    <dbReference type="NCBI Taxonomy" id="151549"/>
    <lineage>
        <taxon>Eukaryota</taxon>
        <taxon>Metazoa</taxon>
        <taxon>Ecdysozoa</taxon>
        <taxon>Arthropoda</taxon>
        <taxon>Hexapoda</taxon>
        <taxon>Insecta</taxon>
        <taxon>Pterygota</taxon>
        <taxon>Neoptera</taxon>
        <taxon>Endopterygota</taxon>
        <taxon>Lepidoptera</taxon>
        <taxon>Glossata</taxon>
        <taxon>Ditrysia</taxon>
        <taxon>Tineoidea</taxon>
        <taxon>Psychidae</taxon>
        <taxon>Oiketicinae</taxon>
        <taxon>Eumeta</taxon>
    </lineage>
</organism>
<evidence type="ECO:0000313" key="1">
    <source>
        <dbReference type="EMBL" id="GBP55845.1"/>
    </source>
</evidence>
<keyword evidence="2" id="KW-1185">Reference proteome</keyword>
<reference evidence="1 2" key="1">
    <citation type="journal article" date="2019" name="Commun. Biol.">
        <title>The bagworm genome reveals a unique fibroin gene that provides high tensile strength.</title>
        <authorList>
            <person name="Kono N."/>
            <person name="Nakamura H."/>
            <person name="Ohtoshi R."/>
            <person name="Tomita M."/>
            <person name="Numata K."/>
            <person name="Arakawa K."/>
        </authorList>
    </citation>
    <scope>NUCLEOTIDE SEQUENCE [LARGE SCALE GENOMIC DNA]</scope>
</reference>
<dbReference type="Proteomes" id="UP000299102">
    <property type="component" value="Unassembled WGS sequence"/>
</dbReference>